<sequence>MADKEKKISIASFDKVLKEQTVPDTTEHWFGNEVVIKHTISIAQMLAFVDNVVSSCFHDEGYMPEVKDLLIKSNLLTRYANFTLPENLEHRYTLIYNTDAVAMVSKHINSAQFDEILRAIDEKIDYICNTNIMAIEKQMQQLAASFEDVSKKTSEMFAGVNGSDVAKLIGAIDKGGVDEQKLVQAFLEQREDYKK</sequence>
<organism evidence="1">
    <name type="scientific">Siphoviridae sp. ctE6L85</name>
    <dbReference type="NCBI Taxonomy" id="2826202"/>
    <lineage>
        <taxon>Viruses</taxon>
        <taxon>Duplodnaviria</taxon>
        <taxon>Heunggongvirae</taxon>
        <taxon>Uroviricota</taxon>
        <taxon>Caudoviricetes</taxon>
    </lineage>
</organism>
<accession>A0A8S5QQR0</accession>
<evidence type="ECO:0000313" key="1">
    <source>
        <dbReference type="EMBL" id="DAE21408.1"/>
    </source>
</evidence>
<proteinExistence type="predicted"/>
<reference evidence="1" key="1">
    <citation type="journal article" date="2021" name="Proc. Natl. Acad. Sci. U.S.A.">
        <title>A Catalog of Tens of Thousands of Viruses from Human Metagenomes Reveals Hidden Associations with Chronic Diseases.</title>
        <authorList>
            <person name="Tisza M.J."/>
            <person name="Buck C.B."/>
        </authorList>
    </citation>
    <scope>NUCLEOTIDE SEQUENCE</scope>
    <source>
        <strain evidence="1">CtE6L85</strain>
    </source>
</reference>
<protein>
    <submittedName>
        <fullName evidence="1">Uncharacterized protein</fullName>
    </submittedName>
</protein>
<name>A0A8S5QQR0_9CAUD</name>
<dbReference type="EMBL" id="BK015711">
    <property type="protein sequence ID" value="DAE21408.1"/>
    <property type="molecule type" value="Genomic_DNA"/>
</dbReference>